<feature type="transmembrane region" description="Helical" evidence="1">
    <location>
        <begin position="12"/>
        <end position="37"/>
    </location>
</feature>
<protein>
    <submittedName>
        <fullName evidence="2">Uncharacterized protein</fullName>
    </submittedName>
</protein>
<feature type="transmembrane region" description="Helical" evidence="1">
    <location>
        <begin position="57"/>
        <end position="80"/>
    </location>
</feature>
<evidence type="ECO:0000313" key="3">
    <source>
        <dbReference type="EMBL" id="SPQ93571.1"/>
    </source>
</evidence>
<organism evidence="2 4">
    <name type="scientific">Plasmodiophora brassicae</name>
    <name type="common">Clubroot disease agent</name>
    <dbReference type="NCBI Taxonomy" id="37360"/>
    <lineage>
        <taxon>Eukaryota</taxon>
        <taxon>Sar</taxon>
        <taxon>Rhizaria</taxon>
        <taxon>Endomyxa</taxon>
        <taxon>Phytomyxea</taxon>
        <taxon>Plasmodiophorida</taxon>
        <taxon>Plasmodiophoridae</taxon>
        <taxon>Plasmodiophora</taxon>
    </lineage>
</organism>
<dbReference type="Proteomes" id="UP000290189">
    <property type="component" value="Unassembled WGS sequence"/>
</dbReference>
<dbReference type="EMBL" id="OVEO01000001">
    <property type="protein sequence ID" value="SPQ93571.1"/>
    <property type="molecule type" value="Genomic_DNA"/>
</dbReference>
<accession>A0A0G4J4G6</accession>
<dbReference type="AlphaFoldDB" id="A0A0G4J4G6"/>
<keyword evidence="4" id="KW-1185">Reference proteome</keyword>
<keyword evidence="1" id="KW-0472">Membrane</keyword>
<feature type="transmembrane region" description="Helical" evidence="1">
    <location>
        <begin position="116"/>
        <end position="135"/>
    </location>
</feature>
<evidence type="ECO:0000313" key="5">
    <source>
        <dbReference type="Proteomes" id="UP000290189"/>
    </source>
</evidence>
<reference evidence="2 4" key="1">
    <citation type="submission" date="2015-02" db="EMBL/GenBank/DDBJ databases">
        <authorList>
            <person name="Chooi Y.-H."/>
        </authorList>
    </citation>
    <scope>NUCLEOTIDE SEQUENCE [LARGE SCALE GENOMIC DNA]</scope>
    <source>
        <strain evidence="2">E3</strain>
    </source>
</reference>
<sequence>MAKGPRSCLCCWPLETDVLIGGLVDLFGVLASMYLLLHIWDSDTRDKLSGTHTIEPLMYMLIASSAVFFLSAVLTFVTVCARVSKLALVSKWVKILAILTSIAAFIIAMLPKMNFVGDKIYGILVPTVLSIFYTFPLHSFRKQLAAEGLPQ</sequence>
<keyword evidence="3" id="KW-0496">Mitochondrion</keyword>
<dbReference type="Proteomes" id="UP000039324">
    <property type="component" value="Unassembled WGS sequence"/>
</dbReference>
<feature type="transmembrane region" description="Helical" evidence="1">
    <location>
        <begin position="92"/>
        <end position="110"/>
    </location>
</feature>
<dbReference type="EMBL" id="CDSF01000122">
    <property type="protein sequence ID" value="CEP02249.1"/>
    <property type="molecule type" value="Genomic_DNA"/>
</dbReference>
<evidence type="ECO:0000313" key="2">
    <source>
        <dbReference type="EMBL" id="CEP02249.1"/>
    </source>
</evidence>
<gene>
    <name evidence="2" type="ORF">PBRA_002514</name>
    <name evidence="3" type="ORF">PLBR_LOCUS786</name>
</gene>
<proteinExistence type="predicted"/>
<reference evidence="3 5" key="2">
    <citation type="submission" date="2018-03" db="EMBL/GenBank/DDBJ databases">
        <authorList>
            <person name="Fogelqvist J."/>
        </authorList>
    </citation>
    <scope>NUCLEOTIDE SEQUENCE [LARGE SCALE GENOMIC DNA]</scope>
</reference>
<evidence type="ECO:0000313" key="4">
    <source>
        <dbReference type="Proteomes" id="UP000039324"/>
    </source>
</evidence>
<keyword evidence="1" id="KW-0812">Transmembrane</keyword>
<geneLocation type="mitochondrion" evidence="3"/>
<name>A0A0G4J4G6_PLABS</name>
<keyword evidence="1" id="KW-1133">Transmembrane helix</keyword>
<evidence type="ECO:0000256" key="1">
    <source>
        <dbReference type="SAM" id="Phobius"/>
    </source>
</evidence>